<protein>
    <submittedName>
        <fullName evidence="1">Uncharacterized protein</fullName>
    </submittedName>
</protein>
<gene>
    <name evidence="1" type="ORF">E3U43_000261</name>
</gene>
<comment type="caution">
    <text evidence="1">The sequence shown here is derived from an EMBL/GenBank/DDBJ whole genome shotgun (WGS) entry which is preliminary data.</text>
</comment>
<sequence length="433" mass="47818">MDAFYAAVEMRDCPELKDKPMAVGSMSMLIREIFADYDPHFQPMSLDEAYLDFTDHLEQRQSWPDSLRTHRFRASSTATGEVQISQEAVPEMEDLSPVLFEDSPNSSPSCLPGSEDVNATGGAFEVFGKSVEEAVREMRFRIEQKTMLTASAGIAPNTMLAKVCSDKNKPNGQYRLPSTREAVMDFIQTLPVRKVSGIGKVSEKMLNALGISSCSHLGQQMALLSLLFSETAWHHLMEVSLGLGSTYIPRHEERKSMSTERTFKELSKAEEQLSLCRELCEDLAGDMKKEGLKVLESLPLSVQMTKKPLQKSIIGFLQAGKSDSSDSSQGMHQKLEKENVSSHSFQTPQNLAQKCQRQEGAPGSTKQKGLEGSQTCEKPQQSFFQRAFAKRLQLQAANPSTHEEGHGNNSSVITSIGTYSQKGVESSTENGQG</sequence>
<reference evidence="1" key="1">
    <citation type="submission" date="2018-11" db="EMBL/GenBank/DDBJ databases">
        <title>The sequence and de novo assembly of Larimichthys crocea genome using PacBio and Hi-C technologies.</title>
        <authorList>
            <person name="Xu P."/>
            <person name="Chen B."/>
            <person name="Zhou Z."/>
            <person name="Ke Q."/>
            <person name="Wu Y."/>
            <person name="Bai H."/>
            <person name="Pu F."/>
        </authorList>
    </citation>
    <scope>NUCLEOTIDE SEQUENCE</scope>
    <source>
        <tissue evidence="1">Muscle</tissue>
    </source>
</reference>
<dbReference type="EMBL" id="CM011695">
    <property type="protein sequence ID" value="TMS03372.1"/>
    <property type="molecule type" value="Genomic_DNA"/>
</dbReference>
<keyword evidence="2" id="KW-1185">Reference proteome</keyword>
<name>A0ACD3Q8A4_LARCR</name>
<organism evidence="1 2">
    <name type="scientific">Larimichthys crocea</name>
    <name type="common">Large yellow croaker</name>
    <name type="synonym">Pseudosciaena crocea</name>
    <dbReference type="NCBI Taxonomy" id="215358"/>
    <lineage>
        <taxon>Eukaryota</taxon>
        <taxon>Metazoa</taxon>
        <taxon>Chordata</taxon>
        <taxon>Craniata</taxon>
        <taxon>Vertebrata</taxon>
        <taxon>Euteleostomi</taxon>
        <taxon>Actinopterygii</taxon>
        <taxon>Neopterygii</taxon>
        <taxon>Teleostei</taxon>
        <taxon>Neoteleostei</taxon>
        <taxon>Acanthomorphata</taxon>
        <taxon>Eupercaria</taxon>
        <taxon>Sciaenidae</taxon>
        <taxon>Larimichthys</taxon>
    </lineage>
</organism>
<proteinExistence type="predicted"/>
<evidence type="ECO:0000313" key="1">
    <source>
        <dbReference type="EMBL" id="TMS03372.1"/>
    </source>
</evidence>
<accession>A0ACD3Q8A4</accession>
<evidence type="ECO:0000313" key="2">
    <source>
        <dbReference type="Proteomes" id="UP000793456"/>
    </source>
</evidence>
<dbReference type="Proteomes" id="UP000793456">
    <property type="component" value="Chromosome XXII"/>
</dbReference>